<dbReference type="Proteomes" id="UP000028712">
    <property type="component" value="Unassembled WGS sequence"/>
</dbReference>
<reference evidence="1 2" key="1">
    <citation type="submission" date="2014-07" db="EMBL/GenBank/DDBJ databases">
        <title>Genome of Flavobacterium hydatis DSM 2063.</title>
        <authorList>
            <person name="Pipes S.E."/>
            <person name="Stropko S.J."/>
            <person name="Newman J.D."/>
        </authorList>
    </citation>
    <scope>NUCLEOTIDE SEQUENCE [LARGE SCALE GENOMIC DNA]</scope>
    <source>
        <strain evidence="1 2">DSM 2063</strain>
    </source>
</reference>
<organism evidence="1 2">
    <name type="scientific">Flavobacterium hydatis</name>
    <name type="common">Cytophaga aquatilis</name>
    <dbReference type="NCBI Taxonomy" id="991"/>
    <lineage>
        <taxon>Bacteria</taxon>
        <taxon>Pseudomonadati</taxon>
        <taxon>Bacteroidota</taxon>
        <taxon>Flavobacteriia</taxon>
        <taxon>Flavobacteriales</taxon>
        <taxon>Flavobacteriaceae</taxon>
        <taxon>Flavobacterium</taxon>
    </lineage>
</organism>
<dbReference type="EMBL" id="JPRM01000024">
    <property type="protein sequence ID" value="KFF15080.1"/>
    <property type="molecule type" value="Genomic_DNA"/>
</dbReference>
<dbReference type="AlphaFoldDB" id="A0A086AEG6"/>
<proteinExistence type="predicted"/>
<gene>
    <name evidence="1" type="ORF">IW20_15590</name>
</gene>
<evidence type="ECO:0000313" key="2">
    <source>
        <dbReference type="Proteomes" id="UP000028712"/>
    </source>
</evidence>
<protein>
    <submittedName>
        <fullName evidence="1">Uncharacterized protein</fullName>
    </submittedName>
</protein>
<sequence>MAVKNQCENCHYFSGDKHKNDPRTKHAGICAKWCEVVFRTENCKEYFSSSNASGDEIFKPLIDVNQLPSVTQLNLFN</sequence>
<dbReference type="RefSeq" id="WP_035623982.1">
    <property type="nucleotide sequence ID" value="NZ_JPRM01000024.1"/>
</dbReference>
<name>A0A086AEG6_FLAHY</name>
<evidence type="ECO:0000313" key="1">
    <source>
        <dbReference type="EMBL" id="KFF15080.1"/>
    </source>
</evidence>
<comment type="caution">
    <text evidence="1">The sequence shown here is derived from an EMBL/GenBank/DDBJ whole genome shotgun (WGS) entry which is preliminary data.</text>
</comment>
<accession>A0A086AEG6</accession>